<reference evidence="1 2" key="1">
    <citation type="submission" date="2023-07" db="EMBL/GenBank/DDBJ databases">
        <title>Sorghum-associated microbial communities from plants grown in Nebraska, USA.</title>
        <authorList>
            <person name="Schachtman D."/>
        </authorList>
    </citation>
    <scope>NUCLEOTIDE SEQUENCE [LARGE SCALE GENOMIC DNA]</scope>
    <source>
        <strain evidence="1 2">DS1314</strain>
    </source>
</reference>
<accession>A0ABT9WGL7</accession>
<dbReference type="InterPro" id="IPR011013">
    <property type="entry name" value="Gal_mutarotase_sf_dom"/>
</dbReference>
<dbReference type="Proteomes" id="UP001233836">
    <property type="component" value="Unassembled WGS sequence"/>
</dbReference>
<dbReference type="CDD" id="cd01081">
    <property type="entry name" value="Aldose_epim"/>
    <property type="match status" value="1"/>
</dbReference>
<dbReference type="InterPro" id="IPR008183">
    <property type="entry name" value="Aldose_1/G6P_1-epimerase"/>
</dbReference>
<dbReference type="InterPro" id="IPR014718">
    <property type="entry name" value="GH-type_carb-bd"/>
</dbReference>
<keyword evidence="1" id="KW-0413">Isomerase</keyword>
<dbReference type="GO" id="GO:0004034">
    <property type="term" value="F:aldose 1-epimerase activity"/>
    <property type="evidence" value="ECO:0007669"/>
    <property type="project" value="UniProtKB-EC"/>
</dbReference>
<dbReference type="PANTHER" id="PTHR10091:SF0">
    <property type="entry name" value="GALACTOSE MUTAROTASE"/>
    <property type="match status" value="1"/>
</dbReference>
<dbReference type="PANTHER" id="PTHR10091">
    <property type="entry name" value="ALDOSE-1-EPIMERASE"/>
    <property type="match status" value="1"/>
</dbReference>
<comment type="caution">
    <text evidence="1">The sequence shown here is derived from an EMBL/GenBank/DDBJ whole genome shotgun (WGS) entry which is preliminary data.</text>
</comment>
<dbReference type="SUPFAM" id="SSF74650">
    <property type="entry name" value="Galactose mutarotase-like"/>
    <property type="match status" value="1"/>
</dbReference>
<gene>
    <name evidence="1" type="ORF">J2T19_003422</name>
</gene>
<dbReference type="EC" id="5.1.3.3" evidence="1"/>
<evidence type="ECO:0000313" key="2">
    <source>
        <dbReference type="Proteomes" id="UP001233836"/>
    </source>
</evidence>
<keyword evidence="2" id="KW-1185">Reference proteome</keyword>
<sequence length="351" mass="40466">MYTMTRLQRKIKKAAGRQISSGKRSIDMKQVTKGQWNGYDTYILHSRELEITLLPRLGNNIISIRDLVQGRDVVRSPEEDDLAFYLQKPYHFGVPLLIPPGRIHRGQFEYEGVHYQFDQNTANDNHIHGLHRTQSWCVSDIEEDEDGCAITTELLTENEEHWMEQFPIPLKLEMTFRLQNAVLSQQLRVTNLSSTPAPFGMGYHTWFLLDGAPAEWTLQLPVSGLYSQNEEQLPTGEIAELGEWAALNEGVNMQGRNWDTLLKADEHKPAIAQLRRQDGYLLNYSADERYFKHWVLYTKGESDQFLCIEPYTWLSDAPNLSLSDQQTGLIRLEPQQPVELVTRIEIVPPVE</sequence>
<dbReference type="EMBL" id="JAUSTI010000009">
    <property type="protein sequence ID" value="MDQ0171960.1"/>
    <property type="molecule type" value="Genomic_DNA"/>
</dbReference>
<organism evidence="1 2">
    <name type="scientific">Paenibacillus tundrae</name>
    <dbReference type="NCBI Taxonomy" id="528187"/>
    <lineage>
        <taxon>Bacteria</taxon>
        <taxon>Bacillati</taxon>
        <taxon>Bacillota</taxon>
        <taxon>Bacilli</taxon>
        <taxon>Bacillales</taxon>
        <taxon>Paenibacillaceae</taxon>
        <taxon>Paenibacillus</taxon>
    </lineage>
</organism>
<dbReference type="Gene3D" id="2.70.98.10">
    <property type="match status" value="1"/>
</dbReference>
<name>A0ABT9WGL7_9BACL</name>
<evidence type="ECO:0000313" key="1">
    <source>
        <dbReference type="EMBL" id="MDQ0171960.1"/>
    </source>
</evidence>
<dbReference type="Pfam" id="PF01263">
    <property type="entry name" value="Aldose_epim"/>
    <property type="match status" value="1"/>
</dbReference>
<protein>
    <submittedName>
        <fullName evidence="1">Aldose 1-epimerase</fullName>
        <ecNumber evidence="1">5.1.3.3</ecNumber>
    </submittedName>
</protein>
<proteinExistence type="predicted"/>